<organism evidence="5 6">
    <name type="scientific">Coptotermes formosanus</name>
    <name type="common">Formosan subterranean termite</name>
    <dbReference type="NCBI Taxonomy" id="36987"/>
    <lineage>
        <taxon>Eukaryota</taxon>
        <taxon>Metazoa</taxon>
        <taxon>Ecdysozoa</taxon>
        <taxon>Arthropoda</taxon>
        <taxon>Hexapoda</taxon>
        <taxon>Insecta</taxon>
        <taxon>Pterygota</taxon>
        <taxon>Neoptera</taxon>
        <taxon>Polyneoptera</taxon>
        <taxon>Dictyoptera</taxon>
        <taxon>Blattodea</taxon>
        <taxon>Blattoidea</taxon>
        <taxon>Termitoidae</taxon>
        <taxon>Rhinotermitidae</taxon>
        <taxon>Coptotermes</taxon>
    </lineage>
</organism>
<keyword evidence="6" id="KW-1185">Reference proteome</keyword>
<feature type="transmembrane region" description="Helical" evidence="3">
    <location>
        <begin position="129"/>
        <end position="151"/>
    </location>
</feature>
<comment type="caution">
    <text evidence="5">The sequence shown here is derived from an EMBL/GenBank/DDBJ whole genome shotgun (WGS) entry which is preliminary data.</text>
</comment>
<keyword evidence="3" id="KW-0472">Membrane</keyword>
<name>A0A6L2PN03_COPFO</name>
<evidence type="ECO:0000259" key="4">
    <source>
        <dbReference type="PROSITE" id="PS50850"/>
    </source>
</evidence>
<feature type="transmembrane region" description="Helical" evidence="3">
    <location>
        <begin position="35"/>
        <end position="57"/>
    </location>
</feature>
<feature type="transmembrane region" description="Helical" evidence="3">
    <location>
        <begin position="528"/>
        <end position="548"/>
    </location>
</feature>
<evidence type="ECO:0000313" key="5">
    <source>
        <dbReference type="EMBL" id="GFG32522.1"/>
    </source>
</evidence>
<feature type="compositionally biased region" description="Basic and acidic residues" evidence="2">
    <location>
        <begin position="1"/>
        <end position="26"/>
    </location>
</feature>
<feature type="region of interest" description="Disordered" evidence="2">
    <location>
        <begin position="1"/>
        <end position="28"/>
    </location>
</feature>
<dbReference type="EMBL" id="BLKM01008101">
    <property type="protein sequence ID" value="GFG32522.1"/>
    <property type="molecule type" value="Genomic_DNA"/>
</dbReference>
<dbReference type="AlphaFoldDB" id="A0A6L2PN03"/>
<dbReference type="PROSITE" id="PS50850">
    <property type="entry name" value="MFS"/>
    <property type="match status" value="1"/>
</dbReference>
<dbReference type="Proteomes" id="UP000502823">
    <property type="component" value="Unassembled WGS sequence"/>
</dbReference>
<feature type="transmembrane region" description="Helical" evidence="3">
    <location>
        <begin position="163"/>
        <end position="182"/>
    </location>
</feature>
<feature type="transmembrane region" description="Helical" evidence="3">
    <location>
        <begin position="436"/>
        <end position="460"/>
    </location>
</feature>
<proteinExistence type="predicted"/>
<keyword evidence="3" id="KW-0812">Transmembrane</keyword>
<dbReference type="InParanoid" id="A0A6L2PN03"/>
<dbReference type="GO" id="GO:0016020">
    <property type="term" value="C:membrane"/>
    <property type="evidence" value="ECO:0007669"/>
    <property type="project" value="UniProtKB-SubCell"/>
</dbReference>
<feature type="transmembrane region" description="Helical" evidence="3">
    <location>
        <begin position="505"/>
        <end position="522"/>
    </location>
</feature>
<evidence type="ECO:0000313" key="6">
    <source>
        <dbReference type="Proteomes" id="UP000502823"/>
    </source>
</evidence>
<dbReference type="PANTHER" id="PTHR11360:SF237">
    <property type="entry name" value="MONOCARBOXYLATE TRANSPORTER 12-B-LIKE PROTEIN"/>
    <property type="match status" value="1"/>
</dbReference>
<feature type="transmembrane region" description="Helical" evidence="3">
    <location>
        <begin position="105"/>
        <end position="123"/>
    </location>
</feature>
<dbReference type="PANTHER" id="PTHR11360">
    <property type="entry name" value="MONOCARBOXYLATE TRANSPORTER"/>
    <property type="match status" value="1"/>
</dbReference>
<feature type="domain" description="Major facilitator superfamily (MFS) profile" evidence="4">
    <location>
        <begin position="423"/>
        <end position="630"/>
    </location>
</feature>
<evidence type="ECO:0000256" key="1">
    <source>
        <dbReference type="ARBA" id="ARBA00004141"/>
    </source>
</evidence>
<dbReference type="InterPro" id="IPR011701">
    <property type="entry name" value="MFS"/>
</dbReference>
<keyword evidence="3" id="KW-1133">Transmembrane helix</keyword>
<dbReference type="Gene3D" id="1.20.1250.20">
    <property type="entry name" value="MFS general substrate transporter like domains"/>
    <property type="match status" value="2"/>
</dbReference>
<evidence type="ECO:0000256" key="3">
    <source>
        <dbReference type="SAM" id="Phobius"/>
    </source>
</evidence>
<accession>A0A6L2PN03</accession>
<dbReference type="Pfam" id="PF07690">
    <property type="entry name" value="MFS_1"/>
    <property type="match status" value="2"/>
</dbReference>
<feature type="transmembrane region" description="Helical" evidence="3">
    <location>
        <begin position="77"/>
        <end position="98"/>
    </location>
</feature>
<sequence>MQDRRISTKGKGPGEGKTNSKTENKPELVPPDGGWGWVIVFAFALSNVIVVPILQSFGLLFKGRFDALGISGTDASVIINVNSAFGMILGLFNGFLLRSYGYRKISIAGAIINTSGVILTSHANSFGYFLVAYGIISSVGFNLLMSALNLAINTYFRERRSKAVGFGMTAMGLGPVFMPIVISKLMDIYGVTGTALILGGLSLHSLVAALLLQPVKWHMKPKEVSLETMENADEVDGEPDDEKGKSLCWDESTRRRRTLSTDSTEQDIDTCSVYGFETPLMEHRTSIGANARRRYSMSSFKRSTSHMEENPNRHTASGINWWASEASLNTVNVGSNVRIDDKSYQPLSVVDEDEDRRKKKEAKEDTKTASTLALSNVNSNGVGLLNKNGNLQGGKDSINKEENEELEEKKEELTFWQRLGRGVVAFFDLGLLTDPVYVNLMLGMSLAICAELNFSLLTPFILADRGFDTDHIAIIMSVIAGLDIVFRFLAPFFSDYYKIRARDMYIIALFMLLSSRTSLVFTQTFKSVVAVAVALGVAKGVRTVYMSLVIPSYVPIERLAAAAGIQMVVNGILLMGFGPLIGYIRDVSGGYDWCIGFINLLTFSTIVMWILEIIITRCRQRNEATENESV</sequence>
<dbReference type="InterPro" id="IPR036259">
    <property type="entry name" value="MFS_trans_sf"/>
</dbReference>
<protein>
    <recommendedName>
        <fullName evidence="4">Major facilitator superfamily (MFS) profile domain-containing protein</fullName>
    </recommendedName>
</protein>
<feature type="transmembrane region" description="Helical" evidence="3">
    <location>
        <begin position="188"/>
        <end position="212"/>
    </location>
</feature>
<dbReference type="InterPro" id="IPR050327">
    <property type="entry name" value="Proton-linked_MCT"/>
</dbReference>
<comment type="subcellular location">
    <subcellularLocation>
        <location evidence="1">Membrane</location>
        <topology evidence="1">Multi-pass membrane protein</topology>
    </subcellularLocation>
</comment>
<evidence type="ECO:0000256" key="2">
    <source>
        <dbReference type="SAM" id="MobiDB-lite"/>
    </source>
</evidence>
<dbReference type="InterPro" id="IPR020846">
    <property type="entry name" value="MFS_dom"/>
</dbReference>
<dbReference type="OrthoDB" id="410267at2759"/>
<dbReference type="SUPFAM" id="SSF103473">
    <property type="entry name" value="MFS general substrate transporter"/>
    <property type="match status" value="1"/>
</dbReference>
<feature type="transmembrane region" description="Helical" evidence="3">
    <location>
        <begin position="472"/>
        <end position="493"/>
    </location>
</feature>
<gene>
    <name evidence="5" type="ORF">Cfor_06242</name>
</gene>
<feature type="transmembrane region" description="Helical" evidence="3">
    <location>
        <begin position="590"/>
        <end position="611"/>
    </location>
</feature>
<feature type="region of interest" description="Disordered" evidence="2">
    <location>
        <begin position="350"/>
        <end position="369"/>
    </location>
</feature>
<reference evidence="6" key="1">
    <citation type="submission" date="2020-01" db="EMBL/GenBank/DDBJ databases">
        <title>Draft genome sequence of the Termite Coptotermes fromosanus.</title>
        <authorList>
            <person name="Itakura S."/>
            <person name="Yosikawa Y."/>
            <person name="Umezawa K."/>
        </authorList>
    </citation>
    <scope>NUCLEOTIDE SEQUENCE [LARGE SCALE GENOMIC DNA]</scope>
</reference>
<dbReference type="GO" id="GO:0008028">
    <property type="term" value="F:monocarboxylic acid transmembrane transporter activity"/>
    <property type="evidence" value="ECO:0007669"/>
    <property type="project" value="TreeGrafter"/>
</dbReference>
<feature type="transmembrane region" description="Helical" evidence="3">
    <location>
        <begin position="560"/>
        <end position="584"/>
    </location>
</feature>